<dbReference type="Pfam" id="PF14269">
    <property type="entry name" value="Arylsulfotran_2"/>
    <property type="match status" value="1"/>
</dbReference>
<evidence type="ECO:0000313" key="3">
    <source>
        <dbReference type="Proteomes" id="UP001155027"/>
    </source>
</evidence>
<feature type="region of interest" description="Disordered" evidence="1">
    <location>
        <begin position="399"/>
        <end position="435"/>
    </location>
</feature>
<evidence type="ECO:0000313" key="2">
    <source>
        <dbReference type="EMBL" id="MCS3679179.1"/>
    </source>
</evidence>
<dbReference type="PANTHER" id="PTHR35340">
    <property type="entry name" value="PQQ ENZYME REPEAT PROTEIN-RELATED"/>
    <property type="match status" value="1"/>
</dbReference>
<proteinExistence type="predicted"/>
<dbReference type="PANTHER" id="PTHR35340:SF5">
    <property type="entry name" value="ASST-DOMAIN-CONTAINING PROTEIN"/>
    <property type="match status" value="1"/>
</dbReference>
<dbReference type="EMBL" id="JANUAU010000013">
    <property type="protein sequence ID" value="MCS3679179.1"/>
    <property type="molecule type" value="Genomic_DNA"/>
</dbReference>
<sequence>MALSMLYGVAVGRWHWTPFSAIEGAVAEAKVLMDPEGPLLNSRDYDRSGVRLDQPDQMVPGLTFLGSSWDGPGGLEPGLRLIDRDGTVLHEWRIERTNLFEGGRRKQPARVGIHGSSLLPGGDVVVNQRYVGMARLNSCGEVEWALDEGNHHSIARADDGSFWTPAVDEAPRATSERFPEGYPGLDGKPVWRERLLKVSPDGKILRDINALDLIYTSDLKRYLMKAPWGGKRRVTGPPTDILHINDVEPLSSEMADAYPLFEAGDLVVSVKRLHLVFVFDPDSMDVKWHASDPFIAQHDPDFIGDGWIGVFDNQTDGSSRGAVLGGSRIVAVQPHTDSTEVLFPTEHSEPFYTAGQGRWEMLDNGNMLLTETESGRVVEVDSAGRTVWEWVHQPYSESRVPEVTQASRRDLSPETVASWPCASGDSIQTASRTSD</sequence>
<dbReference type="RefSeq" id="WP_259220376.1">
    <property type="nucleotide sequence ID" value="NZ_JANUAV010000014.1"/>
</dbReference>
<dbReference type="Proteomes" id="UP001155027">
    <property type="component" value="Unassembled WGS sequence"/>
</dbReference>
<accession>A0A9X2Q2D0</accession>
<dbReference type="SUPFAM" id="SSF50998">
    <property type="entry name" value="Quinoprotein alcohol dehydrogenase-like"/>
    <property type="match status" value="1"/>
</dbReference>
<dbReference type="AlphaFoldDB" id="A0A9X2Q2D0"/>
<comment type="caution">
    <text evidence="2">The sequence shown here is derived from an EMBL/GenBank/DDBJ whole genome shotgun (WGS) entry which is preliminary data.</text>
</comment>
<protein>
    <recommendedName>
        <fullName evidence="4">Arylsulfotransferase (ASST)</fullName>
    </recommendedName>
</protein>
<dbReference type="InterPro" id="IPR039535">
    <property type="entry name" value="ASST-like"/>
</dbReference>
<evidence type="ECO:0000256" key="1">
    <source>
        <dbReference type="SAM" id="MobiDB-lite"/>
    </source>
</evidence>
<evidence type="ECO:0008006" key="4">
    <source>
        <dbReference type="Google" id="ProtNLM"/>
    </source>
</evidence>
<dbReference type="InterPro" id="IPR011047">
    <property type="entry name" value="Quinoprotein_ADH-like_sf"/>
</dbReference>
<feature type="compositionally biased region" description="Polar residues" evidence="1">
    <location>
        <begin position="425"/>
        <end position="435"/>
    </location>
</feature>
<reference evidence="2" key="1">
    <citation type="submission" date="2022-08" db="EMBL/GenBank/DDBJ databases">
        <title>Genomic Encyclopedia of Type Strains, Phase V (KMG-V): Genome sequencing to study the core and pangenomes of soil and plant-associated prokaryotes.</title>
        <authorList>
            <person name="Whitman W."/>
        </authorList>
    </citation>
    <scope>NUCLEOTIDE SEQUENCE</scope>
    <source>
        <strain evidence="2">0</strain>
    </source>
</reference>
<gene>
    <name evidence="2" type="ORF">GGP71_003128</name>
</gene>
<dbReference type="InterPro" id="IPR053143">
    <property type="entry name" value="Arylsulfate_ST"/>
</dbReference>
<name>A0A9X2Q2D0_9BACT</name>
<organism evidence="2 3">
    <name type="scientific">Salinibacter ruber</name>
    <dbReference type="NCBI Taxonomy" id="146919"/>
    <lineage>
        <taxon>Bacteria</taxon>
        <taxon>Pseudomonadati</taxon>
        <taxon>Rhodothermota</taxon>
        <taxon>Rhodothermia</taxon>
        <taxon>Rhodothermales</taxon>
        <taxon>Salinibacteraceae</taxon>
        <taxon>Salinibacter</taxon>
    </lineage>
</organism>